<evidence type="ECO:0000256" key="16">
    <source>
        <dbReference type="RuleBase" id="RU366025"/>
    </source>
</evidence>
<reference evidence="20" key="1">
    <citation type="submission" date="2022-01" db="EMBL/GenBank/DDBJ databases">
        <authorList>
            <person name="King R."/>
        </authorList>
    </citation>
    <scope>NUCLEOTIDE SEQUENCE</scope>
</reference>
<dbReference type="InterPro" id="IPR050185">
    <property type="entry name" value="Ub_carboxyl-term_hydrolase"/>
</dbReference>
<dbReference type="SUPFAM" id="SSF54001">
    <property type="entry name" value="Cysteine proteinases"/>
    <property type="match status" value="1"/>
</dbReference>
<dbReference type="InterPro" id="IPR028889">
    <property type="entry name" value="USP"/>
</dbReference>
<feature type="domain" description="UBA" evidence="17">
    <location>
        <begin position="666"/>
        <end position="706"/>
    </location>
</feature>
<feature type="binding site" evidence="13">
    <location>
        <position position="260"/>
    </location>
    <ligand>
        <name>substrate</name>
    </ligand>
</feature>
<name>A0A9P0H709_NEZVI</name>
<dbReference type="PIRSF" id="PIRSF016308">
    <property type="entry name" value="UBP"/>
    <property type="match status" value="1"/>
</dbReference>
<protein>
    <recommendedName>
        <fullName evidence="11 16">Ubiquitin carboxyl-terminal hydrolase</fullName>
        <ecNumber evidence="11 16">3.4.19.12</ecNumber>
    </recommendedName>
</protein>
<keyword evidence="9 11" id="KW-0788">Thiol protease</keyword>
<keyword evidence="5" id="KW-0677">Repeat</keyword>
<gene>
    <name evidence="20" type="ORF">NEZAVI_LOCUS6695</name>
</gene>
<evidence type="ECO:0000256" key="11">
    <source>
        <dbReference type="PIRNR" id="PIRNR016308"/>
    </source>
</evidence>
<dbReference type="Pfam" id="PF00627">
    <property type="entry name" value="UBA"/>
    <property type="match status" value="2"/>
</dbReference>
<evidence type="ECO:0000256" key="8">
    <source>
        <dbReference type="ARBA" id="ARBA00022801"/>
    </source>
</evidence>
<dbReference type="InterPro" id="IPR015940">
    <property type="entry name" value="UBA"/>
</dbReference>
<proteinExistence type="inferred from homology"/>
<keyword evidence="4 11" id="KW-0479">Metal-binding</keyword>
<evidence type="ECO:0000256" key="3">
    <source>
        <dbReference type="ARBA" id="ARBA00022670"/>
    </source>
</evidence>
<feature type="binding site" evidence="14">
    <location>
        <position position="227"/>
    </location>
    <ligand>
        <name>Zn(2+)</name>
        <dbReference type="ChEBI" id="CHEBI:29105"/>
    </ligand>
</feature>
<dbReference type="PROSITE" id="PS00972">
    <property type="entry name" value="USP_1"/>
    <property type="match status" value="1"/>
</dbReference>
<evidence type="ECO:0000256" key="12">
    <source>
        <dbReference type="PIRSR" id="PIRSR016308-1"/>
    </source>
</evidence>
<evidence type="ECO:0000259" key="19">
    <source>
        <dbReference type="PROSITE" id="PS50271"/>
    </source>
</evidence>
<evidence type="ECO:0000313" key="20">
    <source>
        <dbReference type="EMBL" id="CAH1396675.1"/>
    </source>
</evidence>
<dbReference type="Pfam" id="PF02148">
    <property type="entry name" value="zf-UBP"/>
    <property type="match status" value="1"/>
</dbReference>
<feature type="binding site" evidence="13">
    <location>
        <position position="204"/>
    </location>
    <ligand>
        <name>substrate</name>
    </ligand>
</feature>
<evidence type="ECO:0000256" key="15">
    <source>
        <dbReference type="PROSITE-ProRule" id="PRU00502"/>
    </source>
</evidence>
<keyword evidence="8 11" id="KW-0378">Hydrolase</keyword>
<feature type="binding site" evidence="14">
    <location>
        <position position="194"/>
    </location>
    <ligand>
        <name>Zn(2+)</name>
        <dbReference type="ChEBI" id="CHEBI:29105"/>
    </ligand>
</feature>
<dbReference type="InterPro" id="IPR001394">
    <property type="entry name" value="Peptidase_C19_UCH"/>
</dbReference>
<keyword evidence="10 11" id="KW-0862">Zinc</keyword>
<dbReference type="EMBL" id="OV725079">
    <property type="protein sequence ID" value="CAH1396675.1"/>
    <property type="molecule type" value="Genomic_DNA"/>
</dbReference>
<dbReference type="PROSITE" id="PS00973">
    <property type="entry name" value="USP_2"/>
    <property type="match status" value="1"/>
</dbReference>
<dbReference type="SUPFAM" id="SSF57850">
    <property type="entry name" value="RING/U-box"/>
    <property type="match status" value="1"/>
</dbReference>
<keyword evidence="7 11" id="KW-0833">Ubl conjugation pathway</keyword>
<dbReference type="PROSITE" id="PS50030">
    <property type="entry name" value="UBA"/>
    <property type="match status" value="2"/>
</dbReference>
<dbReference type="PANTHER" id="PTHR21646">
    <property type="entry name" value="UBIQUITIN CARBOXYL-TERMINAL HYDROLASE"/>
    <property type="match status" value="1"/>
</dbReference>
<feature type="binding site" evidence="14">
    <location>
        <position position="214"/>
    </location>
    <ligand>
        <name>Zn(2+)</name>
        <dbReference type="ChEBI" id="CHEBI:29105"/>
    </ligand>
</feature>
<dbReference type="Pfam" id="PF00443">
    <property type="entry name" value="UCH"/>
    <property type="match status" value="1"/>
</dbReference>
<dbReference type="PROSITE" id="PS50235">
    <property type="entry name" value="USP_3"/>
    <property type="match status" value="1"/>
</dbReference>
<dbReference type="InterPro" id="IPR041432">
    <property type="entry name" value="UBP13_Znf-UBP_var"/>
</dbReference>
<accession>A0A9P0H709</accession>
<evidence type="ECO:0000256" key="5">
    <source>
        <dbReference type="ARBA" id="ARBA00022737"/>
    </source>
</evidence>
<keyword evidence="21" id="KW-1185">Reference proteome</keyword>
<evidence type="ECO:0000256" key="13">
    <source>
        <dbReference type="PIRSR" id="PIRSR016308-2"/>
    </source>
</evidence>
<evidence type="ECO:0000259" key="17">
    <source>
        <dbReference type="PROSITE" id="PS50030"/>
    </source>
</evidence>
<dbReference type="SMART" id="SM00290">
    <property type="entry name" value="ZnF_UBP"/>
    <property type="match status" value="1"/>
</dbReference>
<feature type="binding site" evidence="14">
    <location>
        <position position="197"/>
    </location>
    <ligand>
        <name>Zn(2+)</name>
        <dbReference type="ChEBI" id="CHEBI:29105"/>
    </ligand>
</feature>
<dbReference type="Proteomes" id="UP001152798">
    <property type="component" value="Chromosome 3"/>
</dbReference>
<dbReference type="GO" id="GO:0016579">
    <property type="term" value="P:protein deubiquitination"/>
    <property type="evidence" value="ECO:0007669"/>
    <property type="project" value="InterPro"/>
</dbReference>
<dbReference type="CDD" id="cd14386">
    <property type="entry name" value="UBA2_UBP5"/>
    <property type="match status" value="1"/>
</dbReference>
<dbReference type="CDD" id="cd02658">
    <property type="entry name" value="Peptidase_C19B"/>
    <property type="match status" value="1"/>
</dbReference>
<dbReference type="Gene3D" id="1.10.8.10">
    <property type="entry name" value="DNA helicase RuvA subunit, C-terminal domain"/>
    <property type="match status" value="2"/>
</dbReference>
<evidence type="ECO:0000259" key="18">
    <source>
        <dbReference type="PROSITE" id="PS50235"/>
    </source>
</evidence>
<feature type="binding site" evidence="13">
    <location>
        <position position="255"/>
    </location>
    <ligand>
        <name>substrate</name>
    </ligand>
</feature>
<dbReference type="PANTHER" id="PTHR21646:SF10">
    <property type="entry name" value="UBIQUITIN CARBOXYL-TERMINAL HYDROLASE 14"/>
    <property type="match status" value="1"/>
</dbReference>
<feature type="domain" description="UBA" evidence="17">
    <location>
        <begin position="602"/>
        <end position="643"/>
    </location>
</feature>
<evidence type="ECO:0000256" key="10">
    <source>
        <dbReference type="ARBA" id="ARBA00022833"/>
    </source>
</evidence>
<dbReference type="InterPro" id="IPR018200">
    <property type="entry name" value="USP_CS"/>
</dbReference>
<feature type="domain" description="USP" evidence="18">
    <location>
        <begin position="318"/>
        <end position="788"/>
    </location>
</feature>
<keyword evidence="6 15" id="KW-0863">Zinc-finger</keyword>
<dbReference type="InterPro" id="IPR038765">
    <property type="entry name" value="Papain-like_cys_pep_sf"/>
</dbReference>
<feature type="active site" description="Proton acceptor" evidence="12">
    <location>
        <position position="750"/>
    </location>
</feature>
<evidence type="ECO:0000256" key="4">
    <source>
        <dbReference type="ARBA" id="ARBA00022723"/>
    </source>
</evidence>
<dbReference type="GO" id="GO:0008270">
    <property type="term" value="F:zinc ion binding"/>
    <property type="evidence" value="ECO:0007669"/>
    <property type="project" value="UniProtKB-UniRule"/>
</dbReference>
<sequence length="788" mass="87637">MIESAIAGLTPHLSKIKIPTSSDKVYKDECVYSFDSPDSETGLYVCLQTFIGVGKDFVLRHFKRTGSAVYLHLLRDRIEKENKQGDGPERKVTKLAIGIEGGFEPDKKDIVTTETLSIVVLPEFISIPWPCDKLPLVVVQSVEGVLAASSALKMAELESVAGTWDGEARSVSRHAANLLQIDNGVKIPPNGWKCEECELDSNLWLNLTDGKILCGRRFFDGTGGNEHALQHYKKTGYPLAVKLGTITKEGKGDVYSYEEDDMVEDPYLIQHLAHFGINIMNLEKTEKSMAELELALNTNYKEWSGTEDGKSVSGPGLTGLANMGNSCYLNSVVQIIFSIPDFIKKYYENADAVFDNAPVDPAVDFNVQMAKLATGLISGKYAQSDNSDQPERKIIPPVTPIMFKNVIGRGHPDFSTKNQQDAHEFFLHLLTFVQRNSRGSLDPTECFKLQVEDRFECGATGKVKYTRRTEYCLPLSIPLSQEQLAAVKAQSMNKDSKDFTRPHIDLNACLSSFLQTELVEQFYSTAIQDKTTAKKTTRLATFPDYLMIHLKKFCLNDNWIPIKLDVSVDMPNEVDFKMLGRHQRPPGEELLPEPVGPIAPPVLDQAVINGLVEQGFPLEAAKKAAYFTKGGGIEMAVNWLMEHIADQDLNDPFVVPGAEPVIKEFIPDEEGLMMLTSMGFTRAQATKALKATGNNVERAGDWIFSHADELDKVDDVEHPPVAGETFRDGSSTYRLIGVISHMGPSSMVGHYICHVLKDGQWVIFNDEKVAFSENIPKNLGYLYLYQRV</sequence>
<keyword evidence="3 11" id="KW-0645">Protease</keyword>
<evidence type="ECO:0000313" key="21">
    <source>
        <dbReference type="Proteomes" id="UP001152798"/>
    </source>
</evidence>
<dbReference type="InterPro" id="IPR016652">
    <property type="entry name" value="Ubiquitinyl_hydrolase"/>
</dbReference>
<feature type="active site" description="Nucleophile" evidence="12">
    <location>
        <position position="327"/>
    </location>
</feature>
<evidence type="ECO:0000256" key="6">
    <source>
        <dbReference type="ARBA" id="ARBA00022771"/>
    </source>
</evidence>
<feature type="binding site" evidence="13">
    <location>
        <position position="257"/>
    </location>
    <ligand>
        <name>substrate</name>
    </ligand>
</feature>
<organism evidence="20 21">
    <name type="scientific">Nezara viridula</name>
    <name type="common">Southern green stink bug</name>
    <name type="synonym">Cimex viridulus</name>
    <dbReference type="NCBI Taxonomy" id="85310"/>
    <lineage>
        <taxon>Eukaryota</taxon>
        <taxon>Metazoa</taxon>
        <taxon>Ecdysozoa</taxon>
        <taxon>Arthropoda</taxon>
        <taxon>Hexapoda</taxon>
        <taxon>Insecta</taxon>
        <taxon>Pterygota</taxon>
        <taxon>Neoptera</taxon>
        <taxon>Paraneoptera</taxon>
        <taxon>Hemiptera</taxon>
        <taxon>Heteroptera</taxon>
        <taxon>Panheteroptera</taxon>
        <taxon>Pentatomomorpha</taxon>
        <taxon>Pentatomoidea</taxon>
        <taxon>Pentatomidae</taxon>
        <taxon>Pentatominae</taxon>
        <taxon>Nezara</taxon>
    </lineage>
</organism>
<feature type="binding site" evidence="13">
    <location>
        <begin position="216"/>
        <end position="219"/>
    </location>
    <ligand>
        <name>substrate</name>
    </ligand>
</feature>
<dbReference type="GO" id="GO:0004843">
    <property type="term" value="F:cysteine-type deubiquitinase activity"/>
    <property type="evidence" value="ECO:0007669"/>
    <property type="project" value="UniProtKB-UniRule"/>
</dbReference>
<dbReference type="InterPro" id="IPR013083">
    <property type="entry name" value="Znf_RING/FYVE/PHD"/>
</dbReference>
<dbReference type="CDD" id="cd14294">
    <property type="entry name" value="UBA1_UBP5_like"/>
    <property type="match status" value="1"/>
</dbReference>
<dbReference type="FunFam" id="3.30.40.10:FF:000026">
    <property type="entry name" value="Ubiquitin carboxyl-terminal hydrolase"/>
    <property type="match status" value="1"/>
</dbReference>
<evidence type="ECO:0000256" key="1">
    <source>
        <dbReference type="ARBA" id="ARBA00000707"/>
    </source>
</evidence>
<dbReference type="Gene3D" id="3.30.40.10">
    <property type="entry name" value="Zinc/RING finger domain, C3HC4 (zinc finger)"/>
    <property type="match status" value="2"/>
</dbReference>
<comment type="catalytic activity">
    <reaction evidence="1 11 16">
        <text>Thiol-dependent hydrolysis of ester, thioester, amide, peptide and isopeptide bonds formed by the C-terminal Gly of ubiquitin (a 76-residue protein attached to proteins as an intracellular targeting signal).</text>
        <dbReference type="EC" id="3.4.19.12"/>
    </reaction>
</comment>
<dbReference type="AlphaFoldDB" id="A0A9P0H709"/>
<dbReference type="SMART" id="SM00165">
    <property type="entry name" value="UBA"/>
    <property type="match status" value="2"/>
</dbReference>
<evidence type="ECO:0000256" key="7">
    <source>
        <dbReference type="ARBA" id="ARBA00022786"/>
    </source>
</evidence>
<dbReference type="PROSITE" id="PS50271">
    <property type="entry name" value="ZF_UBP"/>
    <property type="match status" value="1"/>
</dbReference>
<dbReference type="Gene3D" id="3.90.70.10">
    <property type="entry name" value="Cysteine proteinases"/>
    <property type="match status" value="1"/>
</dbReference>
<dbReference type="GO" id="GO:0006508">
    <property type="term" value="P:proteolysis"/>
    <property type="evidence" value="ECO:0007669"/>
    <property type="project" value="UniProtKB-KW"/>
</dbReference>
<dbReference type="EC" id="3.4.19.12" evidence="11 16"/>
<evidence type="ECO:0000256" key="9">
    <source>
        <dbReference type="ARBA" id="ARBA00022807"/>
    </source>
</evidence>
<dbReference type="SUPFAM" id="SSF46934">
    <property type="entry name" value="UBA-like"/>
    <property type="match status" value="1"/>
</dbReference>
<evidence type="ECO:0000256" key="2">
    <source>
        <dbReference type="ARBA" id="ARBA00009085"/>
    </source>
</evidence>
<feature type="domain" description="UBP-type" evidence="19">
    <location>
        <begin position="170"/>
        <end position="279"/>
    </location>
</feature>
<evidence type="ECO:0000256" key="14">
    <source>
        <dbReference type="PIRSR" id="PIRSR016308-3"/>
    </source>
</evidence>
<comment type="similarity">
    <text evidence="2 11 16">Belongs to the peptidase C19 family.</text>
</comment>
<dbReference type="Pfam" id="PF17807">
    <property type="entry name" value="zf-UBP_var"/>
    <property type="match status" value="1"/>
</dbReference>
<dbReference type="InterPro" id="IPR009060">
    <property type="entry name" value="UBA-like_sf"/>
</dbReference>
<dbReference type="InterPro" id="IPR001607">
    <property type="entry name" value="Znf_UBP"/>
</dbReference>
<dbReference type="FunFam" id="1.10.8.10:FF:000086">
    <property type="entry name" value="Ubiquitin carboxyl-terminal hydrolase"/>
    <property type="match status" value="1"/>
</dbReference>
<dbReference type="OrthoDB" id="361536at2759"/>